<sequence length="539" mass="59868">MSSPLLSHLTILQDSSERFPNRAAFKIASEESSSTGIPQWTTITFRQFYEDVELCSRYWSRQLSQKAPVGSIVGLWIGGFTYFDVLHIYGVSKAGYVPQLFSLRLPNPTVIYELLAKAGASILICDSITATFVVGDSPVSVLRTPNFDQIDASLYSEPIPSRPANDPSSCAFVFHTSGSTSGSPKLVPCNYQWLDAAARKASQLCVPRDADRQDVTTWIGSMCHIGQTILLICLMQYGTCLVQPRRMPFSAEELMDMIKYCHLNRLWQFSAFFSAHLRVARKNPELLSMLVNMEEITTAGMALSQEDEAFAYSVGINLKNLFGSTECGGSTLLSVGGKDPAVRHHLRPLEGLSYAFLPIASDSNNGHQSTARLLEFVVLSDSGDCPDVSLRQADGHFHTGDLFQEVAPGSYIFVGRDDDWIKTENSLRCDTKSIEDNARAMCGPLLSECIAVGTGRPSPVLFVETDSDMDHSRLKKEIFRKIRHFHSRRYLHESIHSAKMIVIVPKGTLPRTATKGNIRRKEVESKFKAELDQLYGVVQ</sequence>
<dbReference type="GO" id="GO:0031956">
    <property type="term" value="F:medium-chain fatty acid-CoA ligase activity"/>
    <property type="evidence" value="ECO:0007669"/>
    <property type="project" value="TreeGrafter"/>
</dbReference>
<dbReference type="Gene3D" id="3.40.50.12780">
    <property type="entry name" value="N-terminal domain of ligase-like"/>
    <property type="match status" value="1"/>
</dbReference>
<dbReference type="PANTHER" id="PTHR43201:SF8">
    <property type="entry name" value="ACYL-COA SYNTHETASE FAMILY MEMBER 3"/>
    <property type="match status" value="1"/>
</dbReference>
<dbReference type="EMBL" id="JAACJN010000247">
    <property type="protein sequence ID" value="KAF5356475.1"/>
    <property type="molecule type" value="Genomic_DNA"/>
</dbReference>
<dbReference type="InterPro" id="IPR045851">
    <property type="entry name" value="AMP-bd_C_sf"/>
</dbReference>
<keyword evidence="4" id="KW-1185">Reference proteome</keyword>
<protein>
    <recommendedName>
        <fullName evidence="2">AMP-dependent synthetase/ligase domain-containing protein</fullName>
    </recommendedName>
</protein>
<reference evidence="3 4" key="1">
    <citation type="journal article" date="2020" name="ISME J.">
        <title>Uncovering the hidden diversity of litter-decomposition mechanisms in mushroom-forming fungi.</title>
        <authorList>
            <person name="Floudas D."/>
            <person name="Bentzer J."/>
            <person name="Ahren D."/>
            <person name="Johansson T."/>
            <person name="Persson P."/>
            <person name="Tunlid A."/>
        </authorList>
    </citation>
    <scope>NUCLEOTIDE SEQUENCE [LARGE SCALE GENOMIC DNA]</scope>
    <source>
        <strain evidence="3 4">CBS 406.79</strain>
    </source>
</reference>
<dbReference type="OrthoDB" id="429813at2759"/>
<feature type="domain" description="AMP-dependent synthetase/ligase" evidence="2">
    <location>
        <begin position="13"/>
        <end position="333"/>
    </location>
</feature>
<dbReference type="Proteomes" id="UP000518752">
    <property type="component" value="Unassembled WGS sequence"/>
</dbReference>
<proteinExistence type="inferred from homology"/>
<evidence type="ECO:0000313" key="3">
    <source>
        <dbReference type="EMBL" id="KAF5356475.1"/>
    </source>
</evidence>
<accession>A0A8H5G199</accession>
<organism evidence="3 4">
    <name type="scientific">Collybiopsis confluens</name>
    <dbReference type="NCBI Taxonomy" id="2823264"/>
    <lineage>
        <taxon>Eukaryota</taxon>
        <taxon>Fungi</taxon>
        <taxon>Dikarya</taxon>
        <taxon>Basidiomycota</taxon>
        <taxon>Agaricomycotina</taxon>
        <taxon>Agaricomycetes</taxon>
        <taxon>Agaricomycetidae</taxon>
        <taxon>Agaricales</taxon>
        <taxon>Marasmiineae</taxon>
        <taxon>Omphalotaceae</taxon>
        <taxon>Collybiopsis</taxon>
    </lineage>
</organism>
<gene>
    <name evidence="3" type="ORF">D9757_012473</name>
</gene>
<comment type="caution">
    <text evidence="3">The sequence shown here is derived from an EMBL/GenBank/DDBJ whole genome shotgun (WGS) entry which is preliminary data.</text>
</comment>
<evidence type="ECO:0000259" key="2">
    <source>
        <dbReference type="Pfam" id="PF00501"/>
    </source>
</evidence>
<dbReference type="Pfam" id="PF23562">
    <property type="entry name" value="AMP-binding_C_3"/>
    <property type="match status" value="1"/>
</dbReference>
<evidence type="ECO:0000313" key="4">
    <source>
        <dbReference type="Proteomes" id="UP000518752"/>
    </source>
</evidence>
<dbReference type="InterPro" id="IPR000873">
    <property type="entry name" value="AMP-dep_synth/lig_dom"/>
</dbReference>
<evidence type="ECO:0000256" key="1">
    <source>
        <dbReference type="ARBA" id="ARBA00006432"/>
    </source>
</evidence>
<dbReference type="AlphaFoldDB" id="A0A8H5G199"/>
<dbReference type="Pfam" id="PF00501">
    <property type="entry name" value="AMP-binding"/>
    <property type="match status" value="1"/>
</dbReference>
<dbReference type="InterPro" id="IPR042099">
    <property type="entry name" value="ANL_N_sf"/>
</dbReference>
<name>A0A8H5G199_9AGAR</name>
<dbReference type="PANTHER" id="PTHR43201">
    <property type="entry name" value="ACYL-COA SYNTHETASE"/>
    <property type="match status" value="1"/>
</dbReference>
<dbReference type="SUPFAM" id="SSF56801">
    <property type="entry name" value="Acetyl-CoA synthetase-like"/>
    <property type="match status" value="1"/>
</dbReference>
<dbReference type="Gene3D" id="3.30.300.30">
    <property type="match status" value="1"/>
</dbReference>
<comment type="similarity">
    <text evidence="1">Belongs to the ATP-dependent AMP-binding enzyme family.</text>
</comment>
<dbReference type="GO" id="GO:0006631">
    <property type="term" value="P:fatty acid metabolic process"/>
    <property type="evidence" value="ECO:0007669"/>
    <property type="project" value="TreeGrafter"/>
</dbReference>